<protein>
    <recommendedName>
        <fullName evidence="3">Ribosome maturation factor RimP</fullName>
    </recommendedName>
</protein>
<dbReference type="GO" id="GO:0000028">
    <property type="term" value="P:ribosomal small subunit assembly"/>
    <property type="evidence" value="ECO:0007669"/>
    <property type="project" value="TreeGrafter"/>
</dbReference>
<dbReference type="GO" id="GO:0005829">
    <property type="term" value="C:cytosol"/>
    <property type="evidence" value="ECO:0007669"/>
    <property type="project" value="TreeGrafter"/>
</dbReference>
<comment type="function">
    <text evidence="3">Required for maturation of 30S ribosomal subunits.</text>
</comment>
<dbReference type="SUPFAM" id="SSF74942">
    <property type="entry name" value="YhbC-like, C-terminal domain"/>
    <property type="match status" value="1"/>
</dbReference>
<keyword evidence="7" id="KW-1185">Reference proteome</keyword>
<name>H3NN26_9FIRM</name>
<dbReference type="EMBL" id="AGEI01000020">
    <property type="protein sequence ID" value="EHR34430.1"/>
    <property type="molecule type" value="Genomic_DNA"/>
</dbReference>
<dbReference type="PANTHER" id="PTHR33867">
    <property type="entry name" value="RIBOSOME MATURATION FACTOR RIMP"/>
    <property type="match status" value="1"/>
</dbReference>
<dbReference type="InterPro" id="IPR028989">
    <property type="entry name" value="RimP_N"/>
</dbReference>
<dbReference type="FunFam" id="3.30.300.70:FF:000001">
    <property type="entry name" value="Ribosome maturation factor RimP"/>
    <property type="match status" value="1"/>
</dbReference>
<dbReference type="Proteomes" id="UP000004191">
    <property type="component" value="Unassembled WGS sequence"/>
</dbReference>
<dbReference type="HAMAP" id="MF_01077">
    <property type="entry name" value="RimP"/>
    <property type="match status" value="1"/>
</dbReference>
<dbReference type="OrthoDB" id="9805006at2"/>
<comment type="subcellular location">
    <subcellularLocation>
        <location evidence="3">Cytoplasm</location>
    </subcellularLocation>
</comment>
<dbReference type="eggNOG" id="COG0779">
    <property type="taxonomic scope" value="Bacteria"/>
</dbReference>
<dbReference type="Gene3D" id="3.30.300.70">
    <property type="entry name" value="RimP-like superfamily, N-terminal"/>
    <property type="match status" value="1"/>
</dbReference>
<dbReference type="Pfam" id="PF17384">
    <property type="entry name" value="DUF150_C"/>
    <property type="match status" value="1"/>
</dbReference>
<dbReference type="Pfam" id="PF02576">
    <property type="entry name" value="RimP_N"/>
    <property type="match status" value="1"/>
</dbReference>
<dbReference type="InterPro" id="IPR028998">
    <property type="entry name" value="RimP_C"/>
</dbReference>
<dbReference type="InterPro" id="IPR036847">
    <property type="entry name" value="RimP_C_sf"/>
</dbReference>
<dbReference type="SUPFAM" id="SSF75420">
    <property type="entry name" value="YhbC-like, N-terminal domain"/>
    <property type="match status" value="1"/>
</dbReference>
<proteinExistence type="inferred from homology"/>
<dbReference type="PANTHER" id="PTHR33867:SF1">
    <property type="entry name" value="RIBOSOME MATURATION FACTOR RIMP"/>
    <property type="match status" value="1"/>
</dbReference>
<dbReference type="CDD" id="cd01734">
    <property type="entry name" value="YlxS_C"/>
    <property type="match status" value="1"/>
</dbReference>
<evidence type="ECO:0000256" key="1">
    <source>
        <dbReference type="ARBA" id="ARBA00022490"/>
    </source>
</evidence>
<evidence type="ECO:0000256" key="3">
    <source>
        <dbReference type="HAMAP-Rule" id="MF_01077"/>
    </source>
</evidence>
<dbReference type="RefSeq" id="WP_005398081.1">
    <property type="nucleotide sequence ID" value="NZ_JH601088.1"/>
</dbReference>
<dbReference type="STRING" id="883114.HMPREF9709_00737"/>
<dbReference type="PATRIC" id="fig|883114.3.peg.730"/>
<dbReference type="Gene3D" id="2.30.30.180">
    <property type="entry name" value="Ribosome maturation factor RimP, C-terminal domain"/>
    <property type="match status" value="1"/>
</dbReference>
<dbReference type="GeneID" id="96998740"/>
<dbReference type="AlphaFoldDB" id="H3NN26"/>
<evidence type="ECO:0000313" key="6">
    <source>
        <dbReference type="EMBL" id="EHR34430.1"/>
    </source>
</evidence>
<feature type="domain" description="Ribosome maturation factor RimP C-terminal" evidence="5">
    <location>
        <begin position="87"/>
        <end position="150"/>
    </location>
</feature>
<dbReference type="GO" id="GO:0006412">
    <property type="term" value="P:translation"/>
    <property type="evidence" value="ECO:0007669"/>
    <property type="project" value="TreeGrafter"/>
</dbReference>
<evidence type="ECO:0000256" key="2">
    <source>
        <dbReference type="ARBA" id="ARBA00022517"/>
    </source>
</evidence>
<keyword evidence="2 3" id="KW-0690">Ribosome biogenesis</keyword>
<dbReference type="InterPro" id="IPR003728">
    <property type="entry name" value="Ribosome_maturation_RimP"/>
</dbReference>
<dbReference type="InterPro" id="IPR035956">
    <property type="entry name" value="RimP_N_sf"/>
</dbReference>
<keyword evidence="1 3" id="KW-0963">Cytoplasm</keyword>
<accession>H3NN26</accession>
<evidence type="ECO:0000259" key="5">
    <source>
        <dbReference type="Pfam" id="PF17384"/>
    </source>
</evidence>
<comment type="caution">
    <text evidence="6">The sequence shown here is derived from an EMBL/GenBank/DDBJ whole genome shotgun (WGS) entry which is preliminary data.</text>
</comment>
<evidence type="ECO:0000259" key="4">
    <source>
        <dbReference type="Pfam" id="PF02576"/>
    </source>
</evidence>
<feature type="domain" description="Ribosome maturation factor RimP N-terminal" evidence="4">
    <location>
        <begin position="17"/>
        <end position="81"/>
    </location>
</feature>
<comment type="similarity">
    <text evidence="3">Belongs to the RimP family.</text>
</comment>
<sequence>MVNDLINKLKNEFEHDINELGYELVDIEFKTESGENFLRFFIYNEEGITIEDCEKVSRFLDVKLDELDPINKQYYLEVSSPDLNRPLKTDDDLRRNLGTIVEVGLYKKINGSKNYQGELISYDDDSITLEIDEEEVKLERKDISIIKVAIIF</sequence>
<gene>
    <name evidence="3" type="primary">rimP</name>
    <name evidence="6" type="ORF">HMPREF9709_00737</name>
</gene>
<dbReference type="HOGENOM" id="CLU_070525_2_2_9"/>
<evidence type="ECO:0000313" key="7">
    <source>
        <dbReference type="Proteomes" id="UP000004191"/>
    </source>
</evidence>
<organism evidence="6 7">
    <name type="scientific">Helcococcus kunzii ATCC 51366</name>
    <dbReference type="NCBI Taxonomy" id="883114"/>
    <lineage>
        <taxon>Bacteria</taxon>
        <taxon>Bacillati</taxon>
        <taxon>Bacillota</taxon>
        <taxon>Tissierellia</taxon>
        <taxon>Tissierellales</taxon>
        <taxon>Peptoniphilaceae</taxon>
        <taxon>Helcococcus</taxon>
    </lineage>
</organism>
<reference evidence="6 7" key="1">
    <citation type="submission" date="2012-01" db="EMBL/GenBank/DDBJ databases">
        <title>The Genome Sequence of Helcococcus kunzii ATCC 51366.</title>
        <authorList>
            <consortium name="The Broad Institute Genome Sequencing Platform"/>
            <person name="Earl A."/>
            <person name="Ward D."/>
            <person name="Feldgarden M."/>
            <person name="Gevers D."/>
            <person name="Huys G."/>
            <person name="Young S.K."/>
            <person name="Zeng Q."/>
            <person name="Gargeya S."/>
            <person name="Fitzgerald M."/>
            <person name="Haas B."/>
            <person name="Abouelleil A."/>
            <person name="Alvarado L."/>
            <person name="Arachchi H.M."/>
            <person name="Berlin A."/>
            <person name="Chapman S.B."/>
            <person name="Gearin G."/>
            <person name="Goldberg J."/>
            <person name="Griggs A."/>
            <person name="Gujja S."/>
            <person name="Hansen M."/>
            <person name="Heiman D."/>
            <person name="Howarth C."/>
            <person name="Larimer J."/>
            <person name="Lui A."/>
            <person name="MacDonald P.J.P."/>
            <person name="McCowen C."/>
            <person name="Montmayeur A."/>
            <person name="Murphy C."/>
            <person name="Neiman D."/>
            <person name="Pearson M."/>
            <person name="Priest M."/>
            <person name="Roberts A."/>
            <person name="Saif S."/>
            <person name="Shea T."/>
            <person name="Sisk P."/>
            <person name="Stolte C."/>
            <person name="Sykes S."/>
            <person name="Wortman J."/>
            <person name="Nusbaum C."/>
            <person name="Birren B."/>
        </authorList>
    </citation>
    <scope>NUCLEOTIDE SEQUENCE [LARGE SCALE GENOMIC DNA]</scope>
    <source>
        <strain evidence="6 7">ATCC 51366</strain>
    </source>
</reference>